<gene>
    <name evidence="2" type="ORF">ACE3NQ_17850</name>
</gene>
<accession>A0ABV5BAQ0</accession>
<dbReference type="RefSeq" id="WP_375526532.1">
    <property type="nucleotide sequence ID" value="NZ_JBHILM010000020.1"/>
</dbReference>
<name>A0ABV5BAQ0_9BACL</name>
<organism evidence="2 3">
    <name type="scientific">Paenibacillus terreus</name>
    <dbReference type="NCBI Taxonomy" id="1387834"/>
    <lineage>
        <taxon>Bacteria</taxon>
        <taxon>Bacillati</taxon>
        <taxon>Bacillota</taxon>
        <taxon>Bacilli</taxon>
        <taxon>Bacillales</taxon>
        <taxon>Paenibacillaceae</taxon>
        <taxon>Paenibacillus</taxon>
    </lineage>
</organism>
<evidence type="ECO:0000313" key="2">
    <source>
        <dbReference type="EMBL" id="MFB5682784.1"/>
    </source>
</evidence>
<dbReference type="SUPFAM" id="SSF109854">
    <property type="entry name" value="DinB/YfiT-like putative metalloenzymes"/>
    <property type="match status" value="1"/>
</dbReference>
<dbReference type="Proteomes" id="UP001580407">
    <property type="component" value="Unassembled WGS sequence"/>
</dbReference>
<reference evidence="2 3" key="1">
    <citation type="submission" date="2024-09" db="EMBL/GenBank/DDBJ databases">
        <authorList>
            <person name="Ruan L."/>
        </authorList>
    </citation>
    <scope>NUCLEOTIDE SEQUENCE [LARGE SCALE GENOMIC DNA]</scope>
    <source>
        <strain evidence="2 3">D33</strain>
    </source>
</reference>
<feature type="domain" description="DinB-like" evidence="1">
    <location>
        <begin position="12"/>
        <end position="145"/>
    </location>
</feature>
<protein>
    <submittedName>
        <fullName evidence="2">DinB family protein</fullName>
    </submittedName>
</protein>
<dbReference type="InterPro" id="IPR024775">
    <property type="entry name" value="DinB-like"/>
</dbReference>
<dbReference type="Gene3D" id="1.20.120.450">
    <property type="entry name" value="dinb family like domain"/>
    <property type="match status" value="1"/>
</dbReference>
<sequence length="164" mass="18185">MSQVDIQAYLDTHNKLVDATAGLNKEQLTWKAAPESWSVTEVLAHLADHNIVVSFRVRDTLAGTTARLPAFDQDAWVSGQKANDGEAADILALFEHLLQYNALLFRRLTDEDWEKTAVNAKGDTVRAADIVAGFTRHVHHHLGQIERIKQASAAAFSEEVGQRE</sequence>
<dbReference type="InterPro" id="IPR034660">
    <property type="entry name" value="DinB/YfiT-like"/>
</dbReference>
<proteinExistence type="predicted"/>
<dbReference type="EMBL" id="JBHILM010000020">
    <property type="protein sequence ID" value="MFB5682784.1"/>
    <property type="molecule type" value="Genomic_DNA"/>
</dbReference>
<dbReference type="Pfam" id="PF12867">
    <property type="entry name" value="DinB_2"/>
    <property type="match status" value="1"/>
</dbReference>
<keyword evidence="3" id="KW-1185">Reference proteome</keyword>
<evidence type="ECO:0000259" key="1">
    <source>
        <dbReference type="Pfam" id="PF12867"/>
    </source>
</evidence>
<comment type="caution">
    <text evidence="2">The sequence shown here is derived from an EMBL/GenBank/DDBJ whole genome shotgun (WGS) entry which is preliminary data.</text>
</comment>
<evidence type="ECO:0000313" key="3">
    <source>
        <dbReference type="Proteomes" id="UP001580407"/>
    </source>
</evidence>